<dbReference type="PIRSF" id="PIRSF005572">
    <property type="entry name" value="NifS"/>
    <property type="match status" value="1"/>
</dbReference>
<protein>
    <recommendedName>
        <fullName evidence="5">Probable cysteine desulfurase</fullName>
        <ecNumber evidence="4">2.8.1.7</ecNumber>
    </recommendedName>
</protein>
<comment type="caution">
    <text evidence="11">The sequence shown here is derived from an EMBL/GenBank/DDBJ whole genome shotgun (WGS) entry which is preliminary data.</text>
</comment>
<dbReference type="Gene3D" id="3.90.1150.10">
    <property type="entry name" value="Aspartate Aminotransferase, domain 1"/>
    <property type="match status" value="1"/>
</dbReference>
<name>A0ABW3I8M0_9PAST</name>
<sequence length="400" mass="44676">MPFDNVKFRQQFPYFQQENTAVYLDSAATTLKPQVLIDATTDFYLLGGSVHRSQYEEKQTALYEQARTQVKELIHAESENAVIWTSGCTHGINLVANGLLHQFCPQDEIIITTAEHHANFVPWQQLAKKSGAKLVILPVEKDGMIDEQALAQVLNSRTKLVALNWVSNITGTKQSIASLIPLIRQKSTALVLVDAAQAICHFPIDLQTADIDFISFSAHKFYGPTGLGVLSGKLTALEQLQPLMFGGKMVEQVSNSTSRFSKLPYRLEAGTPNTAAVIVFCAVLTWFRQWDQIAMEKYTQSLAKQIVTRLQNYALCRIFSSPQSSILSFVFEHIENSDLATLLAEQNIAIRVGKHCAEPYINHLNLQGTLRISLAPYNNQQDIDNFFTALDKALSLLEIE</sequence>
<dbReference type="EC" id="2.8.1.7" evidence="4"/>
<evidence type="ECO:0000256" key="5">
    <source>
        <dbReference type="ARBA" id="ARBA00021850"/>
    </source>
</evidence>
<dbReference type="InterPro" id="IPR000192">
    <property type="entry name" value="Aminotrans_V_dom"/>
</dbReference>
<comment type="catalytic activity">
    <reaction evidence="8">
        <text>(sulfur carrier)-H + L-cysteine = (sulfur carrier)-SH + L-alanine</text>
        <dbReference type="Rhea" id="RHEA:43892"/>
        <dbReference type="Rhea" id="RHEA-COMP:14737"/>
        <dbReference type="Rhea" id="RHEA-COMP:14739"/>
        <dbReference type="ChEBI" id="CHEBI:29917"/>
        <dbReference type="ChEBI" id="CHEBI:35235"/>
        <dbReference type="ChEBI" id="CHEBI:57972"/>
        <dbReference type="ChEBI" id="CHEBI:64428"/>
        <dbReference type="EC" id="2.8.1.7"/>
    </reaction>
</comment>
<dbReference type="PANTHER" id="PTHR43586">
    <property type="entry name" value="CYSTEINE DESULFURASE"/>
    <property type="match status" value="1"/>
</dbReference>
<organism evidence="11 12">
    <name type="scientific">Seminibacterium arietis</name>
    <dbReference type="NCBI Taxonomy" id="1173502"/>
    <lineage>
        <taxon>Bacteria</taxon>
        <taxon>Pseudomonadati</taxon>
        <taxon>Pseudomonadota</taxon>
        <taxon>Gammaproteobacteria</taxon>
        <taxon>Pasteurellales</taxon>
        <taxon>Pasteurellaceae</taxon>
        <taxon>Seminibacterium</taxon>
    </lineage>
</organism>
<evidence type="ECO:0000256" key="3">
    <source>
        <dbReference type="ARBA" id="ARBA00010447"/>
    </source>
</evidence>
<evidence type="ECO:0000313" key="11">
    <source>
        <dbReference type="EMBL" id="MFD0966276.1"/>
    </source>
</evidence>
<keyword evidence="6" id="KW-0808">Transferase</keyword>
<comment type="cofactor">
    <cofactor evidence="1 9">
        <name>pyridoxal 5'-phosphate</name>
        <dbReference type="ChEBI" id="CHEBI:597326"/>
    </cofactor>
</comment>
<dbReference type="InterPro" id="IPR020578">
    <property type="entry name" value="Aminotrans_V_PyrdxlP_BS"/>
</dbReference>
<evidence type="ECO:0000256" key="2">
    <source>
        <dbReference type="ARBA" id="ARBA00002824"/>
    </source>
</evidence>
<comment type="function">
    <text evidence="2">Catalyzes the removal of elemental sulfur and selenium atoms from L-cysteine, L-cystine, L-selenocysteine, and L-selenocystine to produce L-alanine.</text>
</comment>
<proteinExistence type="inferred from homology"/>
<dbReference type="PROSITE" id="PS00595">
    <property type="entry name" value="AA_TRANSFER_CLASS_5"/>
    <property type="match status" value="1"/>
</dbReference>
<evidence type="ECO:0000256" key="1">
    <source>
        <dbReference type="ARBA" id="ARBA00001933"/>
    </source>
</evidence>
<dbReference type="Pfam" id="PF00266">
    <property type="entry name" value="Aminotran_5"/>
    <property type="match status" value="1"/>
</dbReference>
<dbReference type="InterPro" id="IPR016454">
    <property type="entry name" value="Cysteine_dSase"/>
</dbReference>
<dbReference type="InterPro" id="IPR015422">
    <property type="entry name" value="PyrdxlP-dep_Trfase_small"/>
</dbReference>
<evidence type="ECO:0000256" key="8">
    <source>
        <dbReference type="ARBA" id="ARBA00050776"/>
    </source>
</evidence>
<evidence type="ECO:0000256" key="7">
    <source>
        <dbReference type="ARBA" id="ARBA00022898"/>
    </source>
</evidence>
<dbReference type="CDD" id="cd06453">
    <property type="entry name" value="SufS_like"/>
    <property type="match status" value="1"/>
</dbReference>
<dbReference type="Proteomes" id="UP001596996">
    <property type="component" value="Unassembled WGS sequence"/>
</dbReference>
<evidence type="ECO:0000256" key="4">
    <source>
        <dbReference type="ARBA" id="ARBA00012239"/>
    </source>
</evidence>
<dbReference type="InterPro" id="IPR015424">
    <property type="entry name" value="PyrdxlP-dep_Trfase"/>
</dbReference>
<dbReference type="SUPFAM" id="SSF53383">
    <property type="entry name" value="PLP-dependent transferases"/>
    <property type="match status" value="1"/>
</dbReference>
<evidence type="ECO:0000256" key="6">
    <source>
        <dbReference type="ARBA" id="ARBA00022679"/>
    </source>
</evidence>
<dbReference type="Gene3D" id="3.40.640.10">
    <property type="entry name" value="Type I PLP-dependent aspartate aminotransferase-like (Major domain)"/>
    <property type="match status" value="1"/>
</dbReference>
<dbReference type="InterPro" id="IPR015421">
    <property type="entry name" value="PyrdxlP-dep_Trfase_major"/>
</dbReference>
<evidence type="ECO:0000313" key="12">
    <source>
        <dbReference type="Proteomes" id="UP001596996"/>
    </source>
</evidence>
<dbReference type="PANTHER" id="PTHR43586:SF8">
    <property type="entry name" value="CYSTEINE DESULFURASE 1, CHLOROPLASTIC"/>
    <property type="match status" value="1"/>
</dbReference>
<feature type="domain" description="Aminotransferase class V" evidence="10">
    <location>
        <begin position="22"/>
        <end position="386"/>
    </location>
</feature>
<reference evidence="12" key="1">
    <citation type="journal article" date="2019" name="Int. J. Syst. Evol. Microbiol.">
        <title>The Global Catalogue of Microorganisms (GCM) 10K type strain sequencing project: providing services to taxonomists for standard genome sequencing and annotation.</title>
        <authorList>
            <consortium name="The Broad Institute Genomics Platform"/>
            <consortium name="The Broad Institute Genome Sequencing Center for Infectious Disease"/>
            <person name="Wu L."/>
            <person name="Ma J."/>
        </authorList>
    </citation>
    <scope>NUCLEOTIDE SEQUENCE [LARGE SCALE GENOMIC DNA]</scope>
    <source>
        <strain evidence="12">CCUG 61707</strain>
    </source>
</reference>
<keyword evidence="12" id="KW-1185">Reference proteome</keyword>
<accession>A0ABW3I8M0</accession>
<gene>
    <name evidence="11" type="ORF">ACFQ02_05345</name>
</gene>
<comment type="similarity">
    <text evidence="3">Belongs to the class-V pyridoxal-phosphate-dependent aminotransferase family. Csd subfamily.</text>
</comment>
<keyword evidence="7" id="KW-0663">Pyridoxal phosphate</keyword>
<dbReference type="EMBL" id="JBHTJN010000010">
    <property type="protein sequence ID" value="MFD0966276.1"/>
    <property type="molecule type" value="Genomic_DNA"/>
</dbReference>
<dbReference type="InterPro" id="IPR010970">
    <property type="entry name" value="Cys_dSase_SufS"/>
</dbReference>
<evidence type="ECO:0000259" key="10">
    <source>
        <dbReference type="Pfam" id="PF00266"/>
    </source>
</evidence>
<dbReference type="RefSeq" id="WP_380820360.1">
    <property type="nucleotide sequence ID" value="NZ_JBHTJN010000010.1"/>
</dbReference>
<evidence type="ECO:0000256" key="9">
    <source>
        <dbReference type="RuleBase" id="RU004504"/>
    </source>
</evidence>